<sequence>MVREKFRYVVFRLECLDNEAPVSRSVSEKELFFQLKDQAARVLGDWEYAESVPKMKLALFYPVTGIGVVKVPSSGKEAFYRVLQSISAVGGRQCKLSPLKASGIIKKAKRWIVRSLK</sequence>
<evidence type="ECO:0000256" key="1">
    <source>
        <dbReference type="ARBA" id="ARBA00004123"/>
    </source>
</evidence>
<evidence type="ECO:0000256" key="4">
    <source>
        <dbReference type="ARBA" id="ARBA00023242"/>
    </source>
</evidence>
<dbReference type="GeneID" id="93648101"/>
<dbReference type="AlphaFoldDB" id="A0A177EE99"/>
<dbReference type="Pfam" id="PF01900">
    <property type="entry name" value="RNase_P_Rpp14"/>
    <property type="match status" value="1"/>
</dbReference>
<dbReference type="VEuPathDB" id="MicrosporidiaDB:NEDG_01751"/>
<keyword evidence="3" id="KW-0819">tRNA processing</keyword>
<dbReference type="GO" id="GO:0033204">
    <property type="term" value="F:ribonuclease P RNA binding"/>
    <property type="evidence" value="ECO:0007669"/>
    <property type="project" value="InterPro"/>
</dbReference>
<dbReference type="GO" id="GO:0001682">
    <property type="term" value="P:tRNA 5'-leader removal"/>
    <property type="evidence" value="ECO:0007669"/>
    <property type="project" value="InterPro"/>
</dbReference>
<evidence type="ECO:0000313" key="6">
    <source>
        <dbReference type="Proteomes" id="UP000185944"/>
    </source>
</evidence>
<protein>
    <submittedName>
        <fullName evidence="5">Ribonuclease P/MRP protein subunit POP5</fullName>
    </submittedName>
</protein>
<keyword evidence="6" id="KW-1185">Reference proteome</keyword>
<dbReference type="GO" id="GO:0005634">
    <property type="term" value="C:nucleus"/>
    <property type="evidence" value="ECO:0007669"/>
    <property type="project" value="UniProtKB-SubCell"/>
</dbReference>
<gene>
    <name evidence="5" type="ORF">NEDG_01751</name>
</gene>
<dbReference type="Gene3D" id="3.30.70.3250">
    <property type="entry name" value="Ribonuclease P, Pop5 subunit"/>
    <property type="match status" value="1"/>
</dbReference>
<dbReference type="InterPro" id="IPR038085">
    <property type="entry name" value="Rnp2-like_sf"/>
</dbReference>
<keyword evidence="4" id="KW-0539">Nucleus</keyword>
<dbReference type="GO" id="GO:0030677">
    <property type="term" value="C:ribonuclease P complex"/>
    <property type="evidence" value="ECO:0007669"/>
    <property type="project" value="InterPro"/>
</dbReference>
<evidence type="ECO:0000256" key="3">
    <source>
        <dbReference type="ARBA" id="ARBA00022694"/>
    </source>
</evidence>
<dbReference type="SUPFAM" id="SSF160350">
    <property type="entry name" value="Rnp2-like"/>
    <property type="match status" value="1"/>
</dbReference>
<evidence type="ECO:0000313" key="5">
    <source>
        <dbReference type="EMBL" id="OAG30168.1"/>
    </source>
</evidence>
<comment type="subcellular location">
    <subcellularLocation>
        <location evidence="1">Nucleus</location>
    </subcellularLocation>
</comment>
<comment type="similarity">
    <text evidence="2">Belongs to the eukaryotic/archaeal RNase P protein component 2 family.</text>
</comment>
<reference evidence="5 6" key="1">
    <citation type="submission" date="2016-02" db="EMBL/GenBank/DDBJ databases">
        <title>Discovery of a natural microsporidian pathogen with a broad tissue tropism in Caenorhabditis elegans.</title>
        <authorList>
            <person name="Luallen R.J."/>
            <person name="Reinke A.W."/>
            <person name="Tong L."/>
            <person name="Botts M.R."/>
            <person name="Felix M.-A."/>
            <person name="Troemel E.R."/>
        </authorList>
    </citation>
    <scope>NUCLEOTIDE SEQUENCE [LARGE SCALE GENOMIC DNA]</scope>
    <source>
        <strain evidence="5 6">JUm2807</strain>
    </source>
</reference>
<organism evidence="5 6">
    <name type="scientific">Nematocida displodere</name>
    <dbReference type="NCBI Taxonomy" id="1805483"/>
    <lineage>
        <taxon>Eukaryota</taxon>
        <taxon>Fungi</taxon>
        <taxon>Fungi incertae sedis</taxon>
        <taxon>Microsporidia</taxon>
        <taxon>Nematocida</taxon>
    </lineage>
</organism>
<dbReference type="RefSeq" id="XP_067544643.1">
    <property type="nucleotide sequence ID" value="XM_067689169.1"/>
</dbReference>
<proteinExistence type="inferred from homology"/>
<dbReference type="Proteomes" id="UP000185944">
    <property type="component" value="Unassembled WGS sequence"/>
</dbReference>
<dbReference type="PIRSF" id="PIRSF023803">
    <property type="entry name" value="Ribonuclease_P_prd"/>
    <property type="match status" value="1"/>
</dbReference>
<evidence type="ECO:0000256" key="2">
    <source>
        <dbReference type="ARBA" id="ARBA00010800"/>
    </source>
</evidence>
<dbReference type="InterPro" id="IPR016819">
    <property type="entry name" value="RNase_P/MRP_POP5"/>
</dbReference>
<accession>A0A177EE99</accession>
<dbReference type="OrthoDB" id="2189253at2759"/>
<dbReference type="EMBL" id="LTDL01000037">
    <property type="protein sequence ID" value="OAG30168.1"/>
    <property type="molecule type" value="Genomic_DNA"/>
</dbReference>
<dbReference type="InterPro" id="IPR002759">
    <property type="entry name" value="Pop5/Rpp14/Rnp2-like"/>
</dbReference>
<comment type="caution">
    <text evidence="5">The sequence shown here is derived from an EMBL/GenBank/DDBJ whole genome shotgun (WGS) entry which is preliminary data.</text>
</comment>
<name>A0A177EE99_9MICR</name>